<dbReference type="PANTHER" id="PTHR43056">
    <property type="entry name" value="PEPTIDASE S9 PROLYL OLIGOPEPTIDASE"/>
    <property type="match status" value="1"/>
</dbReference>
<feature type="domain" description="Xaa-Pro dipeptidyl-peptidase C-terminal" evidence="2">
    <location>
        <begin position="325"/>
        <end position="591"/>
    </location>
</feature>
<evidence type="ECO:0000256" key="1">
    <source>
        <dbReference type="ARBA" id="ARBA00022801"/>
    </source>
</evidence>
<dbReference type="PANTHER" id="PTHR43056:SF10">
    <property type="entry name" value="COCE_NOND FAMILY, PUTATIVE (AFU_ORTHOLOGUE AFUA_7G00600)-RELATED"/>
    <property type="match status" value="1"/>
</dbReference>
<evidence type="ECO:0000313" key="3">
    <source>
        <dbReference type="EMBL" id="KAJ9604714.1"/>
    </source>
</evidence>
<gene>
    <name evidence="3" type="ORF">H2200_010828</name>
</gene>
<comment type="caution">
    <text evidence="3">The sequence shown here is derived from an EMBL/GenBank/DDBJ whole genome shotgun (WGS) entry which is preliminary data.</text>
</comment>
<dbReference type="InterPro" id="IPR029058">
    <property type="entry name" value="AB_hydrolase_fold"/>
</dbReference>
<dbReference type="InterPro" id="IPR050585">
    <property type="entry name" value="Xaa-Pro_dipeptidyl-ppase/CocE"/>
</dbReference>
<proteinExistence type="predicted"/>
<dbReference type="AlphaFoldDB" id="A0AA39CDY7"/>
<dbReference type="InterPro" id="IPR013736">
    <property type="entry name" value="Xaa-Pro_dipept_C"/>
</dbReference>
<reference evidence="3" key="1">
    <citation type="submission" date="2022-10" db="EMBL/GenBank/DDBJ databases">
        <title>Culturing micro-colonial fungi from biological soil crusts in the Mojave desert and describing Neophaeococcomyces mojavensis, and introducing the new genera and species Taxawa tesnikishii.</title>
        <authorList>
            <person name="Kurbessoian T."/>
            <person name="Stajich J.E."/>
        </authorList>
    </citation>
    <scope>NUCLEOTIDE SEQUENCE</scope>
    <source>
        <strain evidence="3">TK_41</strain>
    </source>
</reference>
<dbReference type="SUPFAM" id="SSF49785">
    <property type="entry name" value="Galactose-binding domain-like"/>
    <property type="match status" value="1"/>
</dbReference>
<dbReference type="NCBIfam" id="TIGR00976">
    <property type="entry name" value="CocE_NonD"/>
    <property type="match status" value="1"/>
</dbReference>
<sequence>MPNEIRDLATVDSDSFPYIFEKHVSIPLKSSSGLVRANVYRPKDSTQTPVPVLVTYGPYGKDIYYGDFHAQSFSEVNPSQKSAHAAWETPDPGYWTSNGYAVLRVDERGLGQSPGLLDTMSKSTSEAFFDAVEWAAEQPWSSGKVGLLGISYYAGSQWRVAALQPKGLSAIIPWEGMSDYYRDRCRHGGILSDSFIKFWWNRQVITNQYGRPGRAKRGPTQQKWGEDTIEGDLSEEELLANRQDQNIDNAGNFFRDDDYYASKEYNLQDIKVPLLSVANWGGILLHLRGNVEGYSNAGSKLKYLRFITGRHDLPFYYAEEVELQKSFMDAFLKGEDRDGWSTGKAPKVSVVLRKGDVGFNNAEAERQYSRRDENEWPIARTKYTPFYLSPDKSLKTEKPTSTDISKLSYHALGTLEKPELVHFSTPPFKETTEITGHIVARLNVSMNPYIGGSLTKDIDLFLTLRHIRPEGEVFYTGTAGDPVPLCKGWLRVSLRKVNTEHRRNRSWLPHRDYFKSDVLPVLPGEVYPVEVEIWPTNVVLEEGSRLVLEVSSGDTQGSGIFTHRGENDRTKERFAGMNHINFGPEYDNYVVLPIIPPQ</sequence>
<accession>A0AA39CDY7</accession>
<dbReference type="Gene3D" id="3.40.50.1820">
    <property type="entry name" value="alpha/beta hydrolase"/>
    <property type="match status" value="1"/>
</dbReference>
<dbReference type="SUPFAM" id="SSF53474">
    <property type="entry name" value="alpha/beta-Hydrolases"/>
    <property type="match status" value="1"/>
</dbReference>
<dbReference type="Gene3D" id="1.10.3020.20">
    <property type="match status" value="1"/>
</dbReference>
<dbReference type="SMART" id="SM00939">
    <property type="entry name" value="PepX_C"/>
    <property type="match status" value="1"/>
</dbReference>
<keyword evidence="1" id="KW-0378">Hydrolase</keyword>
<dbReference type="Gene3D" id="2.60.120.260">
    <property type="entry name" value="Galactose-binding domain-like"/>
    <property type="match status" value="1"/>
</dbReference>
<evidence type="ECO:0000313" key="4">
    <source>
        <dbReference type="Proteomes" id="UP001172673"/>
    </source>
</evidence>
<evidence type="ECO:0000259" key="2">
    <source>
        <dbReference type="SMART" id="SM00939"/>
    </source>
</evidence>
<dbReference type="EMBL" id="JAPDRK010000018">
    <property type="protein sequence ID" value="KAJ9604714.1"/>
    <property type="molecule type" value="Genomic_DNA"/>
</dbReference>
<keyword evidence="4" id="KW-1185">Reference proteome</keyword>
<dbReference type="InterPro" id="IPR008979">
    <property type="entry name" value="Galactose-bd-like_sf"/>
</dbReference>
<dbReference type="Pfam" id="PF02129">
    <property type="entry name" value="Peptidase_S15"/>
    <property type="match status" value="1"/>
</dbReference>
<dbReference type="InterPro" id="IPR005674">
    <property type="entry name" value="CocE/Ser_esterase"/>
</dbReference>
<dbReference type="InterPro" id="IPR000383">
    <property type="entry name" value="Xaa-Pro-like_dom"/>
</dbReference>
<dbReference type="GO" id="GO:0008239">
    <property type="term" value="F:dipeptidyl-peptidase activity"/>
    <property type="evidence" value="ECO:0007669"/>
    <property type="project" value="InterPro"/>
</dbReference>
<organism evidence="3 4">
    <name type="scientific">Cladophialophora chaetospira</name>
    <dbReference type="NCBI Taxonomy" id="386627"/>
    <lineage>
        <taxon>Eukaryota</taxon>
        <taxon>Fungi</taxon>
        <taxon>Dikarya</taxon>
        <taxon>Ascomycota</taxon>
        <taxon>Pezizomycotina</taxon>
        <taxon>Eurotiomycetes</taxon>
        <taxon>Chaetothyriomycetidae</taxon>
        <taxon>Chaetothyriales</taxon>
        <taxon>Herpotrichiellaceae</taxon>
        <taxon>Cladophialophora</taxon>
    </lineage>
</organism>
<protein>
    <recommendedName>
        <fullName evidence="2">Xaa-Pro dipeptidyl-peptidase C-terminal domain-containing protein</fullName>
    </recommendedName>
</protein>
<dbReference type="Proteomes" id="UP001172673">
    <property type="component" value="Unassembled WGS sequence"/>
</dbReference>
<dbReference type="Pfam" id="PF08530">
    <property type="entry name" value="PepX_C"/>
    <property type="match status" value="1"/>
</dbReference>
<name>A0AA39CDY7_9EURO</name>